<dbReference type="Proteomes" id="UP000199344">
    <property type="component" value="Unassembled WGS sequence"/>
</dbReference>
<gene>
    <name evidence="2" type="ORF">SAMN05421538_11243</name>
</gene>
<dbReference type="RefSeq" id="WP_143025692.1">
    <property type="nucleotide sequence ID" value="NZ_FNAH01000012.1"/>
</dbReference>
<dbReference type="GO" id="GO:0016627">
    <property type="term" value="F:oxidoreductase activity, acting on the CH-CH group of donors"/>
    <property type="evidence" value="ECO:0007669"/>
    <property type="project" value="InterPro"/>
</dbReference>
<dbReference type="SUPFAM" id="SSF56645">
    <property type="entry name" value="Acyl-CoA dehydrogenase NM domain-like"/>
    <property type="match status" value="1"/>
</dbReference>
<evidence type="ECO:0000313" key="2">
    <source>
        <dbReference type="EMBL" id="SDE82797.1"/>
    </source>
</evidence>
<evidence type="ECO:0000313" key="3">
    <source>
        <dbReference type="Proteomes" id="UP000199344"/>
    </source>
</evidence>
<name>A0A1G7G3X5_9RHOB</name>
<proteinExistence type="predicted"/>
<accession>A0A1G7G3X5</accession>
<keyword evidence="3" id="KW-1185">Reference proteome</keyword>
<dbReference type="InterPro" id="IPR046373">
    <property type="entry name" value="Acyl-CoA_Oxase/DH_mid-dom_sf"/>
</dbReference>
<dbReference type="OrthoDB" id="2986495at2"/>
<protein>
    <submittedName>
        <fullName evidence="2">Acyl-CoA dehydrogenase</fullName>
    </submittedName>
</protein>
<feature type="region of interest" description="Disordered" evidence="1">
    <location>
        <begin position="1"/>
        <end position="21"/>
    </location>
</feature>
<evidence type="ECO:0000256" key="1">
    <source>
        <dbReference type="SAM" id="MobiDB-lite"/>
    </source>
</evidence>
<reference evidence="2 3" key="1">
    <citation type="submission" date="2016-10" db="EMBL/GenBank/DDBJ databases">
        <authorList>
            <person name="de Groot N.N."/>
        </authorList>
    </citation>
    <scope>NUCLEOTIDE SEQUENCE [LARGE SCALE GENOMIC DNA]</scope>
    <source>
        <strain evidence="2 3">DSM 22220</strain>
    </source>
</reference>
<organism evidence="2 3">
    <name type="scientific">Paracoccus isoporae</name>
    <dbReference type="NCBI Taxonomy" id="591205"/>
    <lineage>
        <taxon>Bacteria</taxon>
        <taxon>Pseudomonadati</taxon>
        <taxon>Pseudomonadota</taxon>
        <taxon>Alphaproteobacteria</taxon>
        <taxon>Rhodobacterales</taxon>
        <taxon>Paracoccaceae</taxon>
        <taxon>Paracoccus</taxon>
    </lineage>
</organism>
<dbReference type="EMBL" id="FNAH01000012">
    <property type="protein sequence ID" value="SDE82797.1"/>
    <property type="molecule type" value="Genomic_DNA"/>
</dbReference>
<dbReference type="STRING" id="591205.SAMN05421538_11243"/>
<dbReference type="InterPro" id="IPR009100">
    <property type="entry name" value="AcylCoA_DH/oxidase_NM_dom_sf"/>
</dbReference>
<dbReference type="Gene3D" id="2.40.110.10">
    <property type="entry name" value="Butyryl-CoA Dehydrogenase, subunit A, domain 2"/>
    <property type="match status" value="1"/>
</dbReference>
<dbReference type="AlphaFoldDB" id="A0A1G7G3X5"/>
<sequence>MTASRPLAELPPSTTAGPVPSDVAEALRAAAAEEERGARPIGRSIDLLRQADLLTDDGATDPARTARVLMQVGAANLGIGRLFEGHVNALHLVRLYGTKVQEAQVDRQIAEGALLGVWGADGAAPVTLDATGQHLQGGKCYASGLGTVTHALVTVDSGPEVRLALVDVTDAAPADPSAWDMQGMRATASGSFDFTGLPVDRIEWIGDPGDYLKEPHFVGGVWRIAALQAGATVGLLDVAATELRAAGRMGAEAQKGRLMDVLMRTWAGMALTERTAEAAADRHIAPDDIVTTSIAARLFTEEVGLDAIRAVEQSIGLRHFEAGSETGRMARDLAVYLRQAARDAFLQRAAQTALGEDGRIWGVFG</sequence>